<feature type="transmembrane region" description="Helical" evidence="5">
    <location>
        <begin position="102"/>
        <end position="122"/>
    </location>
</feature>
<dbReference type="OrthoDB" id="4966664at2"/>
<feature type="transmembrane region" description="Helical" evidence="5">
    <location>
        <begin position="179"/>
        <end position="197"/>
    </location>
</feature>
<keyword evidence="8" id="KW-0547">Nucleotide-binding</keyword>
<dbReference type="Gene3D" id="3.40.50.300">
    <property type="entry name" value="P-loop containing nucleotide triphosphate hydrolases"/>
    <property type="match status" value="1"/>
</dbReference>
<keyword evidence="4 5" id="KW-0472">Membrane</keyword>
<evidence type="ECO:0000313" key="9">
    <source>
        <dbReference type="Proteomes" id="UP000320216"/>
    </source>
</evidence>
<evidence type="ECO:0000256" key="3">
    <source>
        <dbReference type="ARBA" id="ARBA00022989"/>
    </source>
</evidence>
<dbReference type="Proteomes" id="UP000320216">
    <property type="component" value="Chromosome"/>
</dbReference>
<evidence type="ECO:0000256" key="2">
    <source>
        <dbReference type="ARBA" id="ARBA00022692"/>
    </source>
</evidence>
<dbReference type="AlphaFoldDB" id="A0A5B8M9G8"/>
<dbReference type="InterPro" id="IPR039421">
    <property type="entry name" value="Type_1_exporter"/>
</dbReference>
<dbReference type="EMBL" id="CP042305">
    <property type="protein sequence ID" value="QDZ16090.1"/>
    <property type="molecule type" value="Genomic_DNA"/>
</dbReference>
<comment type="subcellular location">
    <subcellularLocation>
        <location evidence="1">Cell membrane</location>
        <topology evidence="1">Multi-pass membrane protein</topology>
    </subcellularLocation>
</comment>
<feature type="transmembrane region" description="Helical" evidence="5">
    <location>
        <begin position="285"/>
        <end position="309"/>
    </location>
</feature>
<dbReference type="SUPFAM" id="SSF90123">
    <property type="entry name" value="ABC transporter transmembrane region"/>
    <property type="match status" value="1"/>
</dbReference>
<dbReference type="SUPFAM" id="SSF52540">
    <property type="entry name" value="P-loop containing nucleoside triphosphate hydrolases"/>
    <property type="match status" value="1"/>
</dbReference>
<evidence type="ECO:0000259" key="6">
    <source>
        <dbReference type="PROSITE" id="PS50893"/>
    </source>
</evidence>
<evidence type="ECO:0000256" key="5">
    <source>
        <dbReference type="SAM" id="Phobius"/>
    </source>
</evidence>
<dbReference type="PANTHER" id="PTHR43394:SF1">
    <property type="entry name" value="ATP-BINDING CASSETTE SUB-FAMILY B MEMBER 10, MITOCHONDRIAL"/>
    <property type="match status" value="1"/>
</dbReference>
<reference evidence="8 9" key="1">
    <citation type="submission" date="2019-07" db="EMBL/GenBank/DDBJ databases">
        <title>Full genome sequence of Humibacter sp. WJ7-1.</title>
        <authorList>
            <person name="Im W.-T."/>
        </authorList>
    </citation>
    <scope>NUCLEOTIDE SEQUENCE [LARGE SCALE GENOMIC DNA]</scope>
    <source>
        <strain evidence="8 9">WJ7-1</strain>
    </source>
</reference>
<evidence type="ECO:0000313" key="8">
    <source>
        <dbReference type="EMBL" id="QDZ16090.1"/>
    </source>
</evidence>
<keyword evidence="9" id="KW-1185">Reference proteome</keyword>
<dbReference type="Gene3D" id="1.20.1560.10">
    <property type="entry name" value="ABC transporter type 1, transmembrane domain"/>
    <property type="match status" value="1"/>
</dbReference>
<dbReference type="Pfam" id="PF00664">
    <property type="entry name" value="ABC_membrane"/>
    <property type="match status" value="1"/>
</dbReference>
<dbReference type="RefSeq" id="WP_146322094.1">
    <property type="nucleotide sequence ID" value="NZ_CP042305.1"/>
</dbReference>
<gene>
    <name evidence="8" type="ORF">FPZ11_16155</name>
</gene>
<dbReference type="Pfam" id="PF00005">
    <property type="entry name" value="ABC_tran"/>
    <property type="match status" value="1"/>
</dbReference>
<dbReference type="PROSITE" id="PS50929">
    <property type="entry name" value="ABC_TM1F"/>
    <property type="match status" value="1"/>
</dbReference>
<evidence type="ECO:0000259" key="7">
    <source>
        <dbReference type="PROSITE" id="PS50929"/>
    </source>
</evidence>
<dbReference type="GO" id="GO:0005886">
    <property type="term" value="C:plasma membrane"/>
    <property type="evidence" value="ECO:0007669"/>
    <property type="project" value="UniProtKB-SubCell"/>
</dbReference>
<evidence type="ECO:0000256" key="4">
    <source>
        <dbReference type="ARBA" id="ARBA00023136"/>
    </source>
</evidence>
<dbReference type="GO" id="GO:0015421">
    <property type="term" value="F:ABC-type oligopeptide transporter activity"/>
    <property type="evidence" value="ECO:0007669"/>
    <property type="project" value="TreeGrafter"/>
</dbReference>
<keyword evidence="3 5" id="KW-1133">Transmembrane helix</keyword>
<feature type="transmembrane region" description="Helical" evidence="5">
    <location>
        <begin position="321"/>
        <end position="344"/>
    </location>
</feature>
<feature type="transmembrane region" description="Helical" evidence="5">
    <location>
        <begin position="203"/>
        <end position="225"/>
    </location>
</feature>
<proteinExistence type="predicted"/>
<sequence length="620" mass="64671">MLVFVEALAGLHGQVVQHDRSVAIFRHSSSRYNETAVTWQASVARVTSPDAPSTSVVVLSRWRSLAPAAVFLCTHQLGEAMVPIVVGALIDDAIARHDPFRLVGWLVVLAADFVLLSLSWRFGARFAAAARLGIEHDLRMLVIERVLDPRGMVEPRRAGELVTIAASDARRVAGTVRTLLSGAAGLVVLVASVVLIARTSWLLAVLIVVAAVLVLLVVSSLGRLVERRSHAEQQASADAAATASDLVSGLRVLAGLRAGAAAAARYRRVSSSSMRQAIRAADAEGLVAGIAAFATGLYLVAVAGVGSALALGGGATIGDVIAVFGLSQFIIGPLSALAACWPAMSRGRASAARIRQVLTTAPVLVPVDERSERRAPRLERGRRTAAPALAVHGLFVAGIEDLALEVELGSMHGVAVSSPDDADALVAVLGGERGFQAGTLFIDGTSASDLDSDRRRAQLLVWPHGALPPGRDLSEMTTGTPDANDDALVPAVQSALSALGALDVIERRAGGLASLVTEGGTSLSGGERQRVALARLLMERPPILVLHEPASALDAVTESAIATGLRAHREGLTTVVVTTSATLLAMCDRVTLVDDGRATITGCHDELAADNARYREVVHR</sequence>
<name>A0A5B8M9G8_9MICO</name>
<evidence type="ECO:0000256" key="1">
    <source>
        <dbReference type="ARBA" id="ARBA00004651"/>
    </source>
</evidence>
<accession>A0A5B8M9G8</accession>
<feature type="domain" description="ABC transporter" evidence="6">
    <location>
        <begin position="376"/>
        <end position="620"/>
    </location>
</feature>
<dbReference type="PANTHER" id="PTHR43394">
    <property type="entry name" value="ATP-DEPENDENT PERMEASE MDL1, MITOCHONDRIAL"/>
    <property type="match status" value="1"/>
</dbReference>
<organism evidence="8 9">
    <name type="scientific">Humibacter ginsenosidimutans</name>
    <dbReference type="NCBI Taxonomy" id="2599293"/>
    <lineage>
        <taxon>Bacteria</taxon>
        <taxon>Bacillati</taxon>
        <taxon>Actinomycetota</taxon>
        <taxon>Actinomycetes</taxon>
        <taxon>Micrococcales</taxon>
        <taxon>Microbacteriaceae</taxon>
        <taxon>Humibacter</taxon>
    </lineage>
</organism>
<keyword evidence="2 5" id="KW-0812">Transmembrane</keyword>
<dbReference type="InterPro" id="IPR017871">
    <property type="entry name" value="ABC_transporter-like_CS"/>
</dbReference>
<dbReference type="PROSITE" id="PS50893">
    <property type="entry name" value="ABC_TRANSPORTER_2"/>
    <property type="match status" value="1"/>
</dbReference>
<dbReference type="PROSITE" id="PS00211">
    <property type="entry name" value="ABC_TRANSPORTER_1"/>
    <property type="match status" value="1"/>
</dbReference>
<protein>
    <submittedName>
        <fullName evidence="8">ABC transporter ATP-binding protein</fullName>
    </submittedName>
</protein>
<dbReference type="InterPro" id="IPR011527">
    <property type="entry name" value="ABC1_TM_dom"/>
</dbReference>
<dbReference type="KEGG" id="huw:FPZ11_16155"/>
<dbReference type="GO" id="GO:0005524">
    <property type="term" value="F:ATP binding"/>
    <property type="evidence" value="ECO:0007669"/>
    <property type="project" value="UniProtKB-KW"/>
</dbReference>
<feature type="domain" description="ABC transmembrane type-1" evidence="7">
    <location>
        <begin position="68"/>
        <end position="346"/>
    </location>
</feature>
<dbReference type="InterPro" id="IPR027417">
    <property type="entry name" value="P-loop_NTPase"/>
</dbReference>
<keyword evidence="8" id="KW-0067">ATP-binding</keyword>
<dbReference type="GO" id="GO:0016887">
    <property type="term" value="F:ATP hydrolysis activity"/>
    <property type="evidence" value="ECO:0007669"/>
    <property type="project" value="InterPro"/>
</dbReference>
<dbReference type="InterPro" id="IPR036640">
    <property type="entry name" value="ABC1_TM_sf"/>
</dbReference>
<dbReference type="InterPro" id="IPR003439">
    <property type="entry name" value="ABC_transporter-like_ATP-bd"/>
</dbReference>